<dbReference type="GO" id="GO:0031507">
    <property type="term" value="P:heterochromatin formation"/>
    <property type="evidence" value="ECO:0007669"/>
    <property type="project" value="TreeGrafter"/>
</dbReference>
<dbReference type="Gene3D" id="3.40.800.20">
    <property type="entry name" value="Histone deacetylase domain"/>
    <property type="match status" value="1"/>
</dbReference>
<keyword evidence="15" id="KW-0539">Nucleus</keyword>
<accession>A0A0B6ZAE3</accession>
<dbReference type="InterPro" id="IPR000286">
    <property type="entry name" value="HDACs"/>
</dbReference>
<evidence type="ECO:0000313" key="23">
    <source>
        <dbReference type="EMBL" id="CEK65433.1"/>
    </source>
</evidence>
<evidence type="ECO:0000256" key="12">
    <source>
        <dbReference type="ARBA" id="ARBA00022853"/>
    </source>
</evidence>
<dbReference type="AlphaFoldDB" id="A0A0B6ZAE3"/>
<keyword evidence="14" id="KW-0804">Transcription</keyword>
<keyword evidence="9" id="KW-0678">Repressor</keyword>
<organism evidence="23">
    <name type="scientific">Arion vulgaris</name>
    <dbReference type="NCBI Taxonomy" id="1028688"/>
    <lineage>
        <taxon>Eukaryota</taxon>
        <taxon>Metazoa</taxon>
        <taxon>Spiralia</taxon>
        <taxon>Lophotrochozoa</taxon>
        <taxon>Mollusca</taxon>
        <taxon>Gastropoda</taxon>
        <taxon>Heterobranchia</taxon>
        <taxon>Euthyneura</taxon>
        <taxon>Panpulmonata</taxon>
        <taxon>Eupulmonata</taxon>
        <taxon>Stylommatophora</taxon>
        <taxon>Helicina</taxon>
        <taxon>Arionoidea</taxon>
        <taxon>Arionidae</taxon>
        <taxon>Arion</taxon>
    </lineage>
</organism>
<dbReference type="GO" id="GO:0005737">
    <property type="term" value="C:cytoplasm"/>
    <property type="evidence" value="ECO:0007669"/>
    <property type="project" value="UniProtKB-SubCell"/>
</dbReference>
<evidence type="ECO:0000256" key="10">
    <source>
        <dbReference type="ARBA" id="ARBA00022723"/>
    </source>
</evidence>
<evidence type="ECO:0000256" key="7">
    <source>
        <dbReference type="ARBA" id="ARBA00022454"/>
    </source>
</evidence>
<comment type="catalytic activity">
    <reaction evidence="21">
        <text>N(6)-acetyl-L-lysyl-[histone] + H2O = L-lysyl-[histone] + acetate</text>
        <dbReference type="Rhea" id="RHEA:58196"/>
        <dbReference type="Rhea" id="RHEA-COMP:9845"/>
        <dbReference type="Rhea" id="RHEA-COMP:11338"/>
        <dbReference type="ChEBI" id="CHEBI:15377"/>
        <dbReference type="ChEBI" id="CHEBI:29969"/>
        <dbReference type="ChEBI" id="CHEBI:30089"/>
        <dbReference type="ChEBI" id="CHEBI:61930"/>
        <dbReference type="EC" id="3.5.1.98"/>
    </reaction>
    <physiologicalReaction direction="left-to-right" evidence="21">
        <dbReference type="Rhea" id="RHEA:58197"/>
    </physiologicalReaction>
</comment>
<dbReference type="Pfam" id="PF00850">
    <property type="entry name" value="Hist_deacetyl"/>
    <property type="match status" value="1"/>
</dbReference>
<evidence type="ECO:0000256" key="17">
    <source>
        <dbReference type="ARBA" id="ARBA00041964"/>
    </source>
</evidence>
<dbReference type="GO" id="GO:0005694">
    <property type="term" value="C:chromosome"/>
    <property type="evidence" value="ECO:0007669"/>
    <property type="project" value="UniProtKB-SubCell"/>
</dbReference>
<feature type="domain" description="Histone deacetylase" evidence="22">
    <location>
        <begin position="128"/>
        <end position="417"/>
    </location>
</feature>
<evidence type="ECO:0000256" key="3">
    <source>
        <dbReference type="ARBA" id="ARBA00004286"/>
    </source>
</evidence>
<comment type="catalytic activity">
    <reaction evidence="20">
        <text>N(6)-(2E)-butenoyl-L-lysyl-[protein] + H2O = (2E)-2-butenoate + L-lysyl-[protein]</text>
        <dbReference type="Rhea" id="RHEA:69172"/>
        <dbReference type="Rhea" id="RHEA-COMP:9752"/>
        <dbReference type="Rhea" id="RHEA-COMP:13707"/>
        <dbReference type="ChEBI" id="CHEBI:15377"/>
        <dbReference type="ChEBI" id="CHEBI:29969"/>
        <dbReference type="ChEBI" id="CHEBI:35899"/>
        <dbReference type="ChEBI" id="CHEBI:137954"/>
    </reaction>
    <physiologicalReaction direction="left-to-right" evidence="20">
        <dbReference type="Rhea" id="RHEA:69173"/>
    </physiologicalReaction>
</comment>
<dbReference type="GO" id="GO:0141221">
    <property type="term" value="F:histone deacetylase activity, hydrolytic mechanism"/>
    <property type="evidence" value="ECO:0007669"/>
    <property type="project" value="UniProtKB-EC"/>
</dbReference>
<dbReference type="GO" id="GO:0005634">
    <property type="term" value="C:nucleus"/>
    <property type="evidence" value="ECO:0007669"/>
    <property type="project" value="UniProtKB-SubCell"/>
</dbReference>
<evidence type="ECO:0000256" key="14">
    <source>
        <dbReference type="ARBA" id="ARBA00023163"/>
    </source>
</evidence>
<reference evidence="23" key="1">
    <citation type="submission" date="2014-12" db="EMBL/GenBank/DDBJ databases">
        <title>Insight into the proteome of Arion vulgaris.</title>
        <authorList>
            <person name="Aradska J."/>
            <person name="Bulat T."/>
            <person name="Smidak R."/>
            <person name="Sarate P."/>
            <person name="Gangsoo J."/>
            <person name="Sialana F."/>
            <person name="Bilban M."/>
            <person name="Lubec G."/>
        </authorList>
    </citation>
    <scope>NUCLEOTIDE SEQUENCE</scope>
    <source>
        <tissue evidence="23">Skin</tissue>
    </source>
</reference>
<comment type="cofactor">
    <cofactor evidence="1">
        <name>a divalent metal cation</name>
        <dbReference type="ChEBI" id="CHEBI:60240"/>
    </cofactor>
</comment>
<proteinExistence type="inferred from homology"/>
<evidence type="ECO:0000256" key="8">
    <source>
        <dbReference type="ARBA" id="ARBA00022490"/>
    </source>
</evidence>
<dbReference type="GO" id="GO:0046872">
    <property type="term" value="F:metal ion binding"/>
    <property type="evidence" value="ECO:0007669"/>
    <property type="project" value="UniProtKB-KW"/>
</dbReference>
<evidence type="ECO:0000256" key="2">
    <source>
        <dbReference type="ARBA" id="ARBA00004123"/>
    </source>
</evidence>
<keyword evidence="12" id="KW-0156">Chromatin regulator</keyword>
<evidence type="ECO:0000256" key="5">
    <source>
        <dbReference type="ARBA" id="ARBA00006457"/>
    </source>
</evidence>
<comment type="subcellular location">
    <subcellularLocation>
        <location evidence="3">Chromosome</location>
    </subcellularLocation>
    <subcellularLocation>
        <location evidence="4">Cytoplasm</location>
    </subcellularLocation>
    <subcellularLocation>
        <location evidence="2">Nucleus</location>
    </subcellularLocation>
</comment>
<dbReference type="EC" id="3.5.1.98" evidence="6"/>
<comment type="catalytic activity">
    <reaction evidence="19">
        <text>N(6)-acetyl-L-lysyl-[protein] + H2O = L-lysyl-[protein] + acetate</text>
        <dbReference type="Rhea" id="RHEA:58108"/>
        <dbReference type="Rhea" id="RHEA-COMP:9752"/>
        <dbReference type="Rhea" id="RHEA-COMP:10731"/>
        <dbReference type="ChEBI" id="CHEBI:15377"/>
        <dbReference type="ChEBI" id="CHEBI:29969"/>
        <dbReference type="ChEBI" id="CHEBI:30089"/>
        <dbReference type="ChEBI" id="CHEBI:61930"/>
    </reaction>
    <physiologicalReaction direction="left-to-right" evidence="19">
        <dbReference type="Rhea" id="RHEA:58109"/>
    </physiologicalReaction>
</comment>
<dbReference type="PANTHER" id="PTHR10625">
    <property type="entry name" value="HISTONE DEACETYLASE HDAC1-RELATED"/>
    <property type="match status" value="1"/>
</dbReference>
<name>A0A0B6ZAE3_9EUPU</name>
<evidence type="ECO:0000256" key="18">
    <source>
        <dbReference type="ARBA" id="ARBA00042783"/>
    </source>
</evidence>
<keyword evidence="7" id="KW-0158">Chromosome</keyword>
<evidence type="ECO:0000256" key="9">
    <source>
        <dbReference type="ARBA" id="ARBA00022491"/>
    </source>
</evidence>
<evidence type="ECO:0000256" key="20">
    <source>
        <dbReference type="ARBA" id="ARBA00049193"/>
    </source>
</evidence>
<dbReference type="InterPro" id="IPR003084">
    <property type="entry name" value="HDAC_I/II"/>
</dbReference>
<evidence type="ECO:0000256" key="19">
    <source>
        <dbReference type="ARBA" id="ARBA00049136"/>
    </source>
</evidence>
<feature type="non-terminal residue" evidence="23">
    <location>
        <position position="1"/>
    </location>
</feature>
<dbReference type="InterPro" id="IPR023696">
    <property type="entry name" value="Ureohydrolase_dom_sf"/>
</dbReference>
<evidence type="ECO:0000256" key="16">
    <source>
        <dbReference type="ARBA" id="ARBA00040347"/>
    </source>
</evidence>
<evidence type="ECO:0000256" key="21">
    <source>
        <dbReference type="ARBA" id="ARBA00049416"/>
    </source>
</evidence>
<dbReference type="EMBL" id="HACG01018568">
    <property type="protein sequence ID" value="CEK65433.1"/>
    <property type="molecule type" value="Transcribed_RNA"/>
</dbReference>
<evidence type="ECO:0000256" key="4">
    <source>
        <dbReference type="ARBA" id="ARBA00004496"/>
    </source>
</evidence>
<sequence>KSLRSENKVKSLSTIMLPCGKGSDENKAIHSSYINNDPFALPHDEDPAKDKCDSTKRKFCDASKDLGRDLKRFMGAMPEVNERIHQVDDAEVLPTVTEIKKLKTAYRVAYVHSQELLEKTNELIRIKGRAELVHSLINAFGLLRYIKVVSPRVATDVEVLGFHCLDYITFLQSVSASEDIDDSYNPLDKDAENYGLSYDCPVQKGIYETCCLISGATIVAAEKLIDNSADVAINWYGGWHHAKRDSASGFCYINDIVLGILKLREKFDRILYVDIDLHHGDGVEEAFCMTPKVMTVSFHKYVHGFFPGSGAVDDVGMGKGTFYSVNLPLLDGIKDAEFFAIFSRVMQLVRDKFQPQVIVMQCGADGLSSDPMASFNLTHMGIARCVGLMLSWNLPTLLLGGGGYNFANTARCWTFLTSLAAGKKLPLDIPEHENLPAYGSDFEMSTTAGNRKDCNLKQYLANLMTKVFRNLSNI</sequence>
<evidence type="ECO:0000256" key="13">
    <source>
        <dbReference type="ARBA" id="ARBA00023015"/>
    </source>
</evidence>
<comment type="similarity">
    <text evidence="5">Belongs to the histone deacetylase family. HD type 1 subfamily.</text>
</comment>
<evidence type="ECO:0000256" key="11">
    <source>
        <dbReference type="ARBA" id="ARBA00022801"/>
    </source>
</evidence>
<dbReference type="FunFam" id="3.40.800.20:FF:000006">
    <property type="entry name" value="Histone deacetylase 8"/>
    <property type="match status" value="1"/>
</dbReference>
<keyword evidence="11" id="KW-0378">Hydrolase</keyword>
<dbReference type="SUPFAM" id="SSF52768">
    <property type="entry name" value="Arginase/deacetylase"/>
    <property type="match status" value="1"/>
</dbReference>
<gene>
    <name evidence="23" type="primary">ORF55004</name>
</gene>
<evidence type="ECO:0000259" key="22">
    <source>
        <dbReference type="Pfam" id="PF00850"/>
    </source>
</evidence>
<dbReference type="PRINTS" id="PR01271">
    <property type="entry name" value="HISDACETLASE"/>
</dbReference>
<evidence type="ECO:0000256" key="15">
    <source>
        <dbReference type="ARBA" id="ARBA00023242"/>
    </source>
</evidence>
<dbReference type="InterPro" id="IPR023801">
    <property type="entry name" value="His_deacetylse_dom"/>
</dbReference>
<keyword evidence="10" id="KW-0479">Metal-binding</keyword>
<dbReference type="PANTHER" id="PTHR10625:SF14">
    <property type="entry name" value="HISTONE DEACETYLASE 8"/>
    <property type="match status" value="1"/>
</dbReference>
<keyword evidence="8" id="KW-0963">Cytoplasm</keyword>
<evidence type="ECO:0000256" key="1">
    <source>
        <dbReference type="ARBA" id="ARBA00001968"/>
    </source>
</evidence>
<keyword evidence="13" id="KW-0805">Transcription regulation</keyword>
<dbReference type="PRINTS" id="PR01270">
    <property type="entry name" value="HDASUPER"/>
</dbReference>
<dbReference type="InterPro" id="IPR037138">
    <property type="entry name" value="His_deacetylse_dom_sf"/>
</dbReference>
<protein>
    <recommendedName>
        <fullName evidence="16">Histone deacetylase 8</fullName>
        <ecNumber evidence="6">3.5.1.98</ecNumber>
    </recommendedName>
    <alternativeName>
        <fullName evidence="17">Protein deacetylase HDAC8</fullName>
    </alternativeName>
    <alternativeName>
        <fullName evidence="18">Protein decrotonylase HDAC8</fullName>
    </alternativeName>
</protein>
<evidence type="ECO:0000256" key="6">
    <source>
        <dbReference type="ARBA" id="ARBA00012111"/>
    </source>
</evidence>